<organism evidence="2 3">
    <name type="scientific">Glarea lozoyensis (strain ATCC 20868 / MF5171)</name>
    <dbReference type="NCBI Taxonomy" id="1116229"/>
    <lineage>
        <taxon>Eukaryota</taxon>
        <taxon>Fungi</taxon>
        <taxon>Dikarya</taxon>
        <taxon>Ascomycota</taxon>
        <taxon>Pezizomycotina</taxon>
        <taxon>Leotiomycetes</taxon>
        <taxon>Helotiales</taxon>
        <taxon>Helotiaceae</taxon>
        <taxon>Glarea</taxon>
    </lineage>
</organism>
<dbReference type="AlphaFoldDB" id="S3CGK8"/>
<dbReference type="Proteomes" id="UP000016922">
    <property type="component" value="Unassembled WGS sequence"/>
</dbReference>
<dbReference type="RefSeq" id="XP_008088482.1">
    <property type="nucleotide sequence ID" value="XM_008090291.1"/>
</dbReference>
<evidence type="ECO:0008006" key="4">
    <source>
        <dbReference type="Google" id="ProtNLM"/>
    </source>
</evidence>
<dbReference type="GeneID" id="19467295"/>
<protein>
    <recommendedName>
        <fullName evidence="4">F-box domain-containing protein</fullName>
    </recommendedName>
</protein>
<dbReference type="EMBL" id="KE145373">
    <property type="protein sequence ID" value="EPE24394.1"/>
    <property type="molecule type" value="Genomic_DNA"/>
</dbReference>
<reference evidence="2 3" key="1">
    <citation type="journal article" date="2013" name="BMC Genomics">
        <title>Genomics-driven discovery of the pneumocandin biosynthetic gene cluster in the fungus Glarea lozoyensis.</title>
        <authorList>
            <person name="Chen L."/>
            <person name="Yue Q."/>
            <person name="Zhang X."/>
            <person name="Xiang M."/>
            <person name="Wang C."/>
            <person name="Li S."/>
            <person name="Che Y."/>
            <person name="Ortiz-Lopez F.J."/>
            <person name="Bills G.F."/>
            <person name="Liu X."/>
            <person name="An Z."/>
        </authorList>
    </citation>
    <scope>NUCLEOTIDE SEQUENCE [LARGE SCALE GENOMIC DNA]</scope>
    <source>
        <strain evidence="3">ATCC 20868 / MF5171</strain>
    </source>
</reference>
<proteinExistence type="predicted"/>
<keyword evidence="3" id="KW-1185">Reference proteome</keyword>
<accession>S3CGK8</accession>
<evidence type="ECO:0000256" key="1">
    <source>
        <dbReference type="SAM" id="MobiDB-lite"/>
    </source>
</evidence>
<dbReference type="HOGENOM" id="CLU_048626_0_0_1"/>
<dbReference type="OrthoDB" id="3766406at2759"/>
<dbReference type="OMA" id="WCELLEL"/>
<feature type="region of interest" description="Disordered" evidence="1">
    <location>
        <begin position="14"/>
        <end position="35"/>
    </location>
</feature>
<sequence>MDDSTQLVKLMETARLTKPADEPSTSQSHDTKLRPSALESSVLKNVPVDLILEINKHLPPASKQVLALSCRPMHFTLGSQHYKQLKERSHAFELLTLLAREKPDHIACYHCHKYHSISEARRMGHDSDRVESPCGANDQYLHGNFTFTIFQMAMKCYSQSVGYTDLLRSISHQSTWYCIGQNYLHHLTIVPKITQGSMIIRAQVVLVKSSARPFRRHIYYKLNICPHISLIWDTRSDAIGFVQGGQLPGSDPEVHVNGPGVTNKCFYCHTDYSVEYHTPAENIQAACITRWRDIGGGLSPLDKQFRNHVNRNYQSFDPNRESVWDKFEETRDPAFVAMNIIPRQEMDGIVNEFCRSAGLRRDERSSEMMEI</sequence>
<name>S3CGK8_GLAL2</name>
<evidence type="ECO:0000313" key="3">
    <source>
        <dbReference type="Proteomes" id="UP000016922"/>
    </source>
</evidence>
<dbReference type="KEGG" id="glz:GLAREA_08246"/>
<gene>
    <name evidence="2" type="ORF">GLAREA_08246</name>
</gene>
<evidence type="ECO:0000313" key="2">
    <source>
        <dbReference type="EMBL" id="EPE24394.1"/>
    </source>
</evidence>
<dbReference type="eggNOG" id="ENOG502R122">
    <property type="taxonomic scope" value="Eukaryota"/>
</dbReference>